<name>A0A367YWB2_9ACTN</name>
<dbReference type="InterPro" id="IPR006311">
    <property type="entry name" value="TAT_signal"/>
</dbReference>
<dbReference type="PROSITE" id="PS51257">
    <property type="entry name" value="PROKAR_LIPOPROTEIN"/>
    <property type="match status" value="1"/>
</dbReference>
<comment type="similarity">
    <text evidence="1">Belongs to the bacterial solute-binding protein 1 family.</text>
</comment>
<evidence type="ECO:0000256" key="1">
    <source>
        <dbReference type="ARBA" id="ARBA00008520"/>
    </source>
</evidence>
<protein>
    <submittedName>
        <fullName evidence="3">Extracellular solute-binding protein</fullName>
    </submittedName>
</protein>
<evidence type="ECO:0000313" key="3">
    <source>
        <dbReference type="EMBL" id="RCK70183.1"/>
    </source>
</evidence>
<dbReference type="Proteomes" id="UP000252770">
    <property type="component" value="Unassembled WGS sequence"/>
</dbReference>
<dbReference type="AlphaFoldDB" id="A0A367YWB2"/>
<evidence type="ECO:0000256" key="2">
    <source>
        <dbReference type="ARBA" id="ARBA00022448"/>
    </source>
</evidence>
<dbReference type="InterPro" id="IPR006059">
    <property type="entry name" value="SBP"/>
</dbReference>
<dbReference type="EMBL" id="QOUI01000003">
    <property type="protein sequence ID" value="RCK70183.1"/>
    <property type="molecule type" value="Genomic_DNA"/>
</dbReference>
<dbReference type="InterPro" id="IPR050490">
    <property type="entry name" value="Bact_solute-bd_prot1"/>
</dbReference>
<dbReference type="RefSeq" id="WP_114125726.1">
    <property type="nucleotide sequence ID" value="NZ_QOUI01000003.1"/>
</dbReference>
<dbReference type="Pfam" id="PF01547">
    <property type="entry name" value="SBP_bac_1"/>
    <property type="match status" value="1"/>
</dbReference>
<comment type="caution">
    <text evidence="3">The sequence shown here is derived from an EMBL/GenBank/DDBJ whole genome shotgun (WGS) entry which is preliminary data.</text>
</comment>
<accession>A0A367YWB2</accession>
<dbReference type="PANTHER" id="PTHR43649">
    <property type="entry name" value="ARABINOSE-BINDING PROTEIN-RELATED"/>
    <property type="match status" value="1"/>
</dbReference>
<sequence>MTNSFSRTPLSRRGLLGATAGVGASALLTSCVGSGGGGGAAGGGGAGGGGGGGGGPLVFQNSIQDTAPKAALEEIVASYEGDVTMNSVATEQFRAQLTNYLRASDPPDVISWYAGSVARDYAAEGLLLDVSDLWTGNGACAGFSDALRELSTAEDGTQIFVPTNYYWWSVFYKRSAFEEWGVEPPTTWDEFLALCENLSGQGIIPLANGIGPTPWMASGWFDYLNLRINGPDYHLALLAGERSFTDPEVVDVMEQYERLIPYFDPNMASYDAQQGATPLVQNEAGMYLIGAFVSQYLPEDQRDDLDFFSVPVINDAVPTAEEAPTDGFFAAAGTGDPEGTKAFLSYLASAEQQQAFIEGAGSSNLPTSPDVDTSNFAPLVQKGIELLGSTERITQFFNRDSSDALQTTADAALTRFLSDPSSRDEVLQEWQAAAERVFGG</sequence>
<reference evidence="3 4" key="1">
    <citation type="submission" date="2018-07" db="EMBL/GenBank/DDBJ databases">
        <title>Desertimonas flava gen. nov. sp. nov.</title>
        <authorList>
            <person name="Liu S."/>
        </authorList>
    </citation>
    <scope>NUCLEOTIDE SEQUENCE [LARGE SCALE GENOMIC DNA]</scope>
    <source>
        <strain evidence="3 4">16Sb5-5</strain>
    </source>
</reference>
<keyword evidence="2" id="KW-0813">Transport</keyword>
<organism evidence="3 4">
    <name type="scientific">Desertihabitans brevis</name>
    <dbReference type="NCBI Taxonomy" id="2268447"/>
    <lineage>
        <taxon>Bacteria</taxon>
        <taxon>Bacillati</taxon>
        <taxon>Actinomycetota</taxon>
        <taxon>Actinomycetes</taxon>
        <taxon>Propionibacteriales</taxon>
        <taxon>Propionibacteriaceae</taxon>
        <taxon>Desertihabitans</taxon>
    </lineage>
</organism>
<gene>
    <name evidence="3" type="ORF">DT076_05770</name>
</gene>
<dbReference type="PANTHER" id="PTHR43649:SF29">
    <property type="entry name" value="OSMOPROTECTIVE COMPOUNDS-BINDING PROTEIN GGTB"/>
    <property type="match status" value="1"/>
</dbReference>
<evidence type="ECO:0000313" key="4">
    <source>
        <dbReference type="Proteomes" id="UP000252770"/>
    </source>
</evidence>
<proteinExistence type="inferred from homology"/>
<dbReference type="Gene3D" id="3.40.190.10">
    <property type="entry name" value="Periplasmic binding protein-like II"/>
    <property type="match status" value="2"/>
</dbReference>
<dbReference type="PROSITE" id="PS51318">
    <property type="entry name" value="TAT"/>
    <property type="match status" value="1"/>
</dbReference>
<dbReference type="SUPFAM" id="SSF53850">
    <property type="entry name" value="Periplasmic binding protein-like II"/>
    <property type="match status" value="1"/>
</dbReference>
<keyword evidence="4" id="KW-1185">Reference proteome</keyword>